<proteinExistence type="predicted"/>
<dbReference type="Gene3D" id="3.40.50.1820">
    <property type="entry name" value="alpha/beta hydrolase"/>
    <property type="match status" value="1"/>
</dbReference>
<feature type="domain" description="Alpha/beta hydrolase fold-3" evidence="2">
    <location>
        <begin position="28"/>
        <end position="236"/>
    </location>
</feature>
<dbReference type="Proteomes" id="UP000799424">
    <property type="component" value="Unassembled WGS sequence"/>
</dbReference>
<evidence type="ECO:0000259" key="2">
    <source>
        <dbReference type="Pfam" id="PF07859"/>
    </source>
</evidence>
<dbReference type="PANTHER" id="PTHR48081:SF8">
    <property type="entry name" value="ALPHA_BETA HYDROLASE FOLD-3 DOMAIN-CONTAINING PROTEIN-RELATED"/>
    <property type="match status" value="1"/>
</dbReference>
<evidence type="ECO:0000313" key="4">
    <source>
        <dbReference type="Proteomes" id="UP000799424"/>
    </source>
</evidence>
<evidence type="ECO:0000313" key="3">
    <source>
        <dbReference type="EMBL" id="KAF2824170.1"/>
    </source>
</evidence>
<organism evidence="3 4">
    <name type="scientific">Ophiobolus disseminans</name>
    <dbReference type="NCBI Taxonomy" id="1469910"/>
    <lineage>
        <taxon>Eukaryota</taxon>
        <taxon>Fungi</taxon>
        <taxon>Dikarya</taxon>
        <taxon>Ascomycota</taxon>
        <taxon>Pezizomycotina</taxon>
        <taxon>Dothideomycetes</taxon>
        <taxon>Pleosporomycetidae</taxon>
        <taxon>Pleosporales</taxon>
        <taxon>Pleosporineae</taxon>
        <taxon>Phaeosphaeriaceae</taxon>
        <taxon>Ophiobolus</taxon>
    </lineage>
</organism>
<reference evidence="3" key="1">
    <citation type="journal article" date="2020" name="Stud. Mycol.">
        <title>101 Dothideomycetes genomes: a test case for predicting lifestyles and emergence of pathogens.</title>
        <authorList>
            <person name="Haridas S."/>
            <person name="Albert R."/>
            <person name="Binder M."/>
            <person name="Bloem J."/>
            <person name="Labutti K."/>
            <person name="Salamov A."/>
            <person name="Andreopoulos B."/>
            <person name="Baker S."/>
            <person name="Barry K."/>
            <person name="Bills G."/>
            <person name="Bluhm B."/>
            <person name="Cannon C."/>
            <person name="Castanera R."/>
            <person name="Culley D."/>
            <person name="Daum C."/>
            <person name="Ezra D."/>
            <person name="Gonzalez J."/>
            <person name="Henrissat B."/>
            <person name="Kuo A."/>
            <person name="Liang C."/>
            <person name="Lipzen A."/>
            <person name="Lutzoni F."/>
            <person name="Magnuson J."/>
            <person name="Mondo S."/>
            <person name="Nolan M."/>
            <person name="Ohm R."/>
            <person name="Pangilinan J."/>
            <person name="Park H.-J."/>
            <person name="Ramirez L."/>
            <person name="Alfaro M."/>
            <person name="Sun H."/>
            <person name="Tritt A."/>
            <person name="Yoshinaga Y."/>
            <person name="Zwiers L.-H."/>
            <person name="Turgeon B."/>
            <person name="Goodwin S."/>
            <person name="Spatafora J."/>
            <person name="Crous P."/>
            <person name="Grigoriev I."/>
        </authorList>
    </citation>
    <scope>NUCLEOTIDE SEQUENCE</scope>
    <source>
        <strain evidence="3">CBS 113818</strain>
    </source>
</reference>
<name>A0A6A6ZSW9_9PLEO</name>
<dbReference type="InterPro" id="IPR029058">
    <property type="entry name" value="AB_hydrolase_fold"/>
</dbReference>
<dbReference type="InterPro" id="IPR050300">
    <property type="entry name" value="GDXG_lipolytic_enzyme"/>
</dbReference>
<feature type="non-terminal residue" evidence="3">
    <location>
        <position position="1"/>
    </location>
</feature>
<dbReference type="InterPro" id="IPR013094">
    <property type="entry name" value="AB_hydrolase_3"/>
</dbReference>
<evidence type="ECO:0000256" key="1">
    <source>
        <dbReference type="ARBA" id="ARBA00022801"/>
    </source>
</evidence>
<protein>
    <submittedName>
        <fullName evidence="3">Alpha/beta-hydrolase</fullName>
    </submittedName>
</protein>
<gene>
    <name evidence="3" type="ORF">CC86DRAFT_297348</name>
</gene>
<accession>A0A6A6ZSW9</accession>
<dbReference type="EMBL" id="MU006230">
    <property type="protein sequence ID" value="KAF2824170.1"/>
    <property type="molecule type" value="Genomic_DNA"/>
</dbReference>
<dbReference type="PANTHER" id="PTHR48081">
    <property type="entry name" value="AB HYDROLASE SUPERFAMILY PROTEIN C4A8.06C"/>
    <property type="match status" value="1"/>
</dbReference>
<keyword evidence="1 3" id="KW-0378">Hydrolase</keyword>
<dbReference type="SUPFAM" id="SSF53474">
    <property type="entry name" value="alpha/beta-Hydrolases"/>
    <property type="match status" value="1"/>
</dbReference>
<dbReference type="Pfam" id="PF07859">
    <property type="entry name" value="Abhydrolase_3"/>
    <property type="match status" value="1"/>
</dbReference>
<dbReference type="GO" id="GO:0016787">
    <property type="term" value="F:hydrolase activity"/>
    <property type="evidence" value="ECO:0007669"/>
    <property type="project" value="UniProtKB-KW"/>
</dbReference>
<sequence>ELSIPVRDGTSIRGVLYKPKEEAKGPLVVYFHGGGMVFGSPEAGERYFEPLVKELGCSVVSVGYRLAPECVFPTGAQDAIDAVHWCVKNAATLGAEGIIVAGSSAGGCLATVAAHQLVDDGLGEQVRGVVLLSPNLLHHAAVPDKYKPHYNSYEEFKDGLILDRAGIEWFDDYYKPDPQSSLASPLLWISHEGQPRTYLQVTGADPLRDEALIYEHVLREHGVETKLDVSPGIPHGGPDFLFMHSCAGRAVQDLKRGVEWIRGAEKV</sequence>
<dbReference type="AlphaFoldDB" id="A0A6A6ZSW9"/>
<dbReference type="OrthoDB" id="408631at2759"/>
<keyword evidence="4" id="KW-1185">Reference proteome</keyword>